<evidence type="ECO:0000313" key="2">
    <source>
        <dbReference type="Proteomes" id="UP000245073"/>
    </source>
</evidence>
<comment type="caution">
    <text evidence="1">The sequence shown here is derived from an EMBL/GenBank/DDBJ whole genome shotgun (WGS) entry which is preliminary data.</text>
</comment>
<evidence type="ECO:0008006" key="3">
    <source>
        <dbReference type="Google" id="ProtNLM"/>
    </source>
</evidence>
<dbReference type="InterPro" id="IPR001343">
    <property type="entry name" value="Hemolysn_Ca-bd"/>
</dbReference>
<keyword evidence="2" id="KW-1185">Reference proteome</keyword>
<sequence length="424" mass="44809">MEDKVATTLYQIYFPGGVWTNAPLSYAGFAAELGLKGLSIAVIDSAAEEALLFNRINAYFGWQSMWIGDPGVYSNWLEGFPDADLGDHPLIDYALEDGYPAGYGWRDDAASASSALVEHVVSDQYVGDDGNDWVFSLEPGLDLDGRGGGDVLVGTPGAETINGGAGDDAIYGVDGADVLRDGEGADYVQGGLQATVQAAADGDNDRYWVGRVDYSKTTAGITIDGFIASSSQIGTDDLGQSDTVFTTGADDNIRWHGRAVVAGQGNDHVEGGFDGTVAAHLQGGVGDDTLVLHKLGGKAIGQFGEDVLWALAEGDSYAHELTGNNFSDEFHFDGFLNTARARQIVWDMDVSGDDEDLLFFHNMIEGPAPASVADAIGAGNLRIREIGGYTYLDFDQDGGGDLFDATITLKGVFGAALYDNIVFI</sequence>
<dbReference type="SUPFAM" id="SSF51120">
    <property type="entry name" value="beta-Roll"/>
    <property type="match status" value="1"/>
</dbReference>
<dbReference type="PRINTS" id="PR00313">
    <property type="entry name" value="CABNDNGRPT"/>
</dbReference>
<dbReference type="Pfam" id="PF00353">
    <property type="entry name" value="HemolysinCabind"/>
    <property type="match status" value="1"/>
</dbReference>
<accession>A0A2T9K1E9</accession>
<dbReference type="Proteomes" id="UP000245073">
    <property type="component" value="Unassembled WGS sequence"/>
</dbReference>
<reference evidence="1 2" key="1">
    <citation type="submission" date="2018-04" db="EMBL/GenBank/DDBJ databases">
        <title>The genome sequence of Caulobacter sp. 744.</title>
        <authorList>
            <person name="Gao J."/>
            <person name="Sun J."/>
        </authorList>
    </citation>
    <scope>NUCLEOTIDE SEQUENCE [LARGE SCALE GENOMIC DNA]</scope>
    <source>
        <strain evidence="1 2">774</strain>
    </source>
</reference>
<dbReference type="AlphaFoldDB" id="A0A2T9K1E9"/>
<dbReference type="Gene3D" id="2.150.10.10">
    <property type="entry name" value="Serralysin-like metalloprotease, C-terminal"/>
    <property type="match status" value="1"/>
</dbReference>
<evidence type="ECO:0000313" key="1">
    <source>
        <dbReference type="EMBL" id="PVM89774.1"/>
    </source>
</evidence>
<gene>
    <name evidence="1" type="ORF">DDF67_11835</name>
</gene>
<dbReference type="RefSeq" id="WP_109101103.1">
    <property type="nucleotide sequence ID" value="NZ_QDKQ01000040.1"/>
</dbReference>
<proteinExistence type="predicted"/>
<dbReference type="InterPro" id="IPR011049">
    <property type="entry name" value="Serralysin-like_metalloprot_C"/>
</dbReference>
<name>A0A2T9K1E9_9CAUL</name>
<dbReference type="EMBL" id="QDKQ01000040">
    <property type="protein sequence ID" value="PVM89774.1"/>
    <property type="molecule type" value="Genomic_DNA"/>
</dbReference>
<dbReference type="OrthoDB" id="6305173at2"/>
<protein>
    <recommendedName>
        <fullName evidence="3">Hemolysin-type calcium-binding repeat-containing protein</fullName>
    </recommendedName>
</protein>
<dbReference type="GO" id="GO:0005509">
    <property type="term" value="F:calcium ion binding"/>
    <property type="evidence" value="ECO:0007669"/>
    <property type="project" value="InterPro"/>
</dbReference>
<organism evidence="1 2">
    <name type="scientific">Caulobacter endophyticus</name>
    <dbReference type="NCBI Taxonomy" id="2172652"/>
    <lineage>
        <taxon>Bacteria</taxon>
        <taxon>Pseudomonadati</taxon>
        <taxon>Pseudomonadota</taxon>
        <taxon>Alphaproteobacteria</taxon>
        <taxon>Caulobacterales</taxon>
        <taxon>Caulobacteraceae</taxon>
        <taxon>Caulobacter</taxon>
    </lineage>
</organism>